<accession>A0A1Y1W4Z5</accession>
<dbReference type="AlphaFoldDB" id="A0A1Y1W4Z5"/>
<organism evidence="1 2">
    <name type="scientific">Linderina pennispora</name>
    <dbReference type="NCBI Taxonomy" id="61395"/>
    <lineage>
        <taxon>Eukaryota</taxon>
        <taxon>Fungi</taxon>
        <taxon>Fungi incertae sedis</taxon>
        <taxon>Zoopagomycota</taxon>
        <taxon>Kickxellomycotina</taxon>
        <taxon>Kickxellomycetes</taxon>
        <taxon>Kickxellales</taxon>
        <taxon>Kickxellaceae</taxon>
        <taxon>Linderina</taxon>
    </lineage>
</organism>
<keyword evidence="2" id="KW-1185">Reference proteome</keyword>
<sequence length="241" mass="26240">MEPQCCGGSRGTCRVPRVCVCWGALICGSSQCARQRPIRLCYAKLGTAFVVDVHNPTAPAVVRLGVSDSVTSCAVDKQRGRIYIGSLDFSIFVLEKTGAGWVRSLSEETQLRGGLRRTVEDSFTTPFVMARLQLRGLHMSPCGRRLMFVADDQTNWSIGSDGQGVTRIHLHQFDDWTDAAAELALKEAVGQDDVWAVVWDLFSGLSEARVMGLVQALLDVSGSHGQQLYMLNMIGAKCKAG</sequence>
<protein>
    <submittedName>
        <fullName evidence="1">Uncharacterized protein</fullName>
    </submittedName>
</protein>
<dbReference type="GeneID" id="63807477"/>
<name>A0A1Y1W4Z5_9FUNG</name>
<dbReference type="OrthoDB" id="5577219at2759"/>
<proteinExistence type="predicted"/>
<evidence type="ECO:0000313" key="2">
    <source>
        <dbReference type="Proteomes" id="UP000193922"/>
    </source>
</evidence>
<evidence type="ECO:0000313" key="1">
    <source>
        <dbReference type="EMBL" id="ORX68274.1"/>
    </source>
</evidence>
<dbReference type="Proteomes" id="UP000193922">
    <property type="component" value="Unassembled WGS sequence"/>
</dbReference>
<reference evidence="1 2" key="1">
    <citation type="submission" date="2016-07" db="EMBL/GenBank/DDBJ databases">
        <title>Pervasive Adenine N6-methylation of Active Genes in Fungi.</title>
        <authorList>
            <consortium name="DOE Joint Genome Institute"/>
            <person name="Mondo S.J."/>
            <person name="Dannebaum R.O."/>
            <person name="Kuo R.C."/>
            <person name="Labutti K."/>
            <person name="Haridas S."/>
            <person name="Kuo A."/>
            <person name="Salamov A."/>
            <person name="Ahrendt S.R."/>
            <person name="Lipzen A."/>
            <person name="Sullivan W."/>
            <person name="Andreopoulos W.B."/>
            <person name="Clum A."/>
            <person name="Lindquist E."/>
            <person name="Daum C."/>
            <person name="Ramamoorthy G.K."/>
            <person name="Gryganskyi A."/>
            <person name="Culley D."/>
            <person name="Magnuson J.K."/>
            <person name="James T.Y."/>
            <person name="O'Malley M.A."/>
            <person name="Stajich J.E."/>
            <person name="Spatafora J.W."/>
            <person name="Visel A."/>
            <person name="Grigoriev I.V."/>
        </authorList>
    </citation>
    <scope>NUCLEOTIDE SEQUENCE [LARGE SCALE GENOMIC DNA]</scope>
    <source>
        <strain evidence="1 2">ATCC 12442</strain>
    </source>
</reference>
<comment type="caution">
    <text evidence="1">The sequence shown here is derived from an EMBL/GenBank/DDBJ whole genome shotgun (WGS) entry which is preliminary data.</text>
</comment>
<dbReference type="RefSeq" id="XP_040742088.1">
    <property type="nucleotide sequence ID" value="XM_040890829.1"/>
</dbReference>
<gene>
    <name evidence="1" type="ORF">DL89DRAFT_30080</name>
</gene>
<dbReference type="EMBL" id="MCFD01000010">
    <property type="protein sequence ID" value="ORX68274.1"/>
    <property type="molecule type" value="Genomic_DNA"/>
</dbReference>
<dbReference type="SUPFAM" id="SSF82171">
    <property type="entry name" value="DPP6 N-terminal domain-like"/>
    <property type="match status" value="1"/>
</dbReference>